<evidence type="ECO:0000256" key="2">
    <source>
        <dbReference type="RuleBase" id="RU362080"/>
    </source>
</evidence>
<organism evidence="3 4">
    <name type="scientific">Amycolatopsis tolypomycina</name>
    <dbReference type="NCBI Taxonomy" id="208445"/>
    <lineage>
        <taxon>Bacteria</taxon>
        <taxon>Bacillati</taxon>
        <taxon>Actinomycetota</taxon>
        <taxon>Actinomycetes</taxon>
        <taxon>Pseudonocardiales</taxon>
        <taxon>Pseudonocardiaceae</taxon>
        <taxon>Amycolatopsis</taxon>
    </lineage>
</organism>
<accession>A0A1H5CYW4</accession>
<keyword evidence="4" id="KW-1185">Reference proteome</keyword>
<comment type="similarity">
    <text evidence="1 2">Belongs to the phD/YefM antitoxin family.</text>
</comment>
<dbReference type="SUPFAM" id="SSF143120">
    <property type="entry name" value="YefM-like"/>
    <property type="match status" value="1"/>
</dbReference>
<dbReference type="OrthoDB" id="557859at2"/>
<dbReference type="InterPro" id="IPR006442">
    <property type="entry name" value="Antitoxin_Phd/YefM"/>
</dbReference>
<reference evidence="4" key="1">
    <citation type="submission" date="2016-10" db="EMBL/GenBank/DDBJ databases">
        <authorList>
            <person name="Varghese N."/>
            <person name="Submissions S."/>
        </authorList>
    </citation>
    <scope>NUCLEOTIDE SEQUENCE [LARGE SCALE GENOMIC DNA]</scope>
    <source>
        <strain evidence="4">DSM 44544</strain>
    </source>
</reference>
<evidence type="ECO:0000313" key="4">
    <source>
        <dbReference type="Proteomes" id="UP000199622"/>
    </source>
</evidence>
<evidence type="ECO:0000256" key="1">
    <source>
        <dbReference type="ARBA" id="ARBA00009981"/>
    </source>
</evidence>
<dbReference type="RefSeq" id="WP_091318518.1">
    <property type="nucleotide sequence ID" value="NZ_FNSO01000004.1"/>
</dbReference>
<gene>
    <name evidence="3" type="ORF">SAMN04489727_9061</name>
</gene>
<dbReference type="InterPro" id="IPR036165">
    <property type="entry name" value="YefM-like_sf"/>
</dbReference>
<protein>
    <recommendedName>
        <fullName evidence="2">Antitoxin</fullName>
    </recommendedName>
</protein>
<dbReference type="Proteomes" id="UP000199622">
    <property type="component" value="Unassembled WGS sequence"/>
</dbReference>
<sequence>MLELSASEASRSFSAVLDEAEKGETIVVTRNGRRVALIVPAPRANGGEVCAVFHRWAGKLEVDDGFEENVTKVRETASAELDGDPWRD</sequence>
<dbReference type="NCBIfam" id="TIGR01552">
    <property type="entry name" value="phd_fam"/>
    <property type="match status" value="1"/>
</dbReference>
<evidence type="ECO:0000313" key="3">
    <source>
        <dbReference type="EMBL" id="SED71879.1"/>
    </source>
</evidence>
<comment type="function">
    <text evidence="2">Antitoxin component of a type II toxin-antitoxin (TA) system.</text>
</comment>
<proteinExistence type="inferred from homology"/>
<name>A0A1H5CYW4_9PSEU</name>
<dbReference type="AlphaFoldDB" id="A0A1H5CYW4"/>
<dbReference type="Gene3D" id="3.40.1620.10">
    <property type="entry name" value="YefM-like domain"/>
    <property type="match status" value="1"/>
</dbReference>
<dbReference type="EMBL" id="FNSO01000004">
    <property type="protein sequence ID" value="SED71879.1"/>
    <property type="molecule type" value="Genomic_DNA"/>
</dbReference>
<dbReference type="Pfam" id="PF02604">
    <property type="entry name" value="PhdYeFM_antitox"/>
    <property type="match status" value="1"/>
</dbReference>
<dbReference type="STRING" id="208445.SAMN04489727_9061"/>